<keyword evidence="6" id="KW-0456">Lyase</keyword>
<comment type="similarity">
    <text evidence="3">Belongs to the KHG/KDPG aldolase family.</text>
</comment>
<comment type="caution">
    <text evidence="10">The sequence shown here is derived from an EMBL/GenBank/DDBJ whole genome shotgun (WGS) entry which is preliminary data.</text>
</comment>
<accession>A0A2S6G2Q9</accession>
<evidence type="ECO:0000256" key="8">
    <source>
        <dbReference type="ARBA" id="ARBA00023277"/>
    </source>
</evidence>
<reference evidence="10 11" key="2">
    <citation type="submission" date="2018-02" db="EMBL/GenBank/DDBJ databases">
        <title>Subsurface microbial communities from deep shales in Ohio and West Virginia, USA.</title>
        <authorList>
            <person name="Wrighton K."/>
        </authorList>
    </citation>
    <scope>NUCLEOTIDE SEQUENCE [LARGE SCALE GENOMIC DNA]</scope>
    <source>
        <strain evidence="10 11">UTICA-S1B9</strain>
    </source>
</reference>
<protein>
    <recommendedName>
        <fullName evidence="5">2-dehydro-3-deoxy-phosphogluconate aldolase</fullName>
        <ecNumber evidence="5">4.1.2.14</ecNumber>
    </recommendedName>
</protein>
<evidence type="ECO:0000256" key="4">
    <source>
        <dbReference type="ARBA" id="ARBA00011233"/>
    </source>
</evidence>
<evidence type="ECO:0000313" key="11">
    <source>
        <dbReference type="Proteomes" id="UP000239446"/>
    </source>
</evidence>
<dbReference type="PROSITE" id="PS00159">
    <property type="entry name" value="ALDOLASE_KDPG_KHG_1"/>
    <property type="match status" value="1"/>
</dbReference>
<dbReference type="AlphaFoldDB" id="A0A2S6G2Q9"/>
<evidence type="ECO:0000256" key="2">
    <source>
        <dbReference type="ARBA" id="ARBA00004736"/>
    </source>
</evidence>
<evidence type="ECO:0000256" key="3">
    <source>
        <dbReference type="ARBA" id="ARBA00006906"/>
    </source>
</evidence>
<comment type="pathway">
    <text evidence="2">Carbohydrate acid metabolism; 2-dehydro-3-deoxy-D-gluconate degradation; D-glyceraldehyde 3-phosphate and pyruvate from 2-dehydro-3-deoxy-D-gluconate: step 2/2.</text>
</comment>
<keyword evidence="12" id="KW-1185">Reference proteome</keyword>
<dbReference type="PANTHER" id="PTHR30246">
    <property type="entry name" value="2-KETO-3-DEOXY-6-PHOSPHOGLUCONATE ALDOLASE"/>
    <property type="match status" value="1"/>
</dbReference>
<evidence type="ECO:0000313" key="12">
    <source>
        <dbReference type="Proteomes" id="UP000239648"/>
    </source>
</evidence>
<dbReference type="PANTHER" id="PTHR30246:SF1">
    <property type="entry name" value="2-DEHYDRO-3-DEOXY-6-PHOSPHOGALACTONATE ALDOLASE-RELATED"/>
    <property type="match status" value="1"/>
</dbReference>
<comment type="subunit">
    <text evidence="4">Homotrimer.</text>
</comment>
<dbReference type="OrthoDB" id="9805177at2"/>
<dbReference type="EMBL" id="PTIU01000035">
    <property type="protein sequence ID" value="PPK52246.1"/>
    <property type="molecule type" value="Genomic_DNA"/>
</dbReference>
<dbReference type="Gene3D" id="3.20.20.70">
    <property type="entry name" value="Aldolase class I"/>
    <property type="match status" value="1"/>
</dbReference>
<proteinExistence type="inferred from homology"/>
<dbReference type="InterPro" id="IPR000887">
    <property type="entry name" value="Aldlse_KDPG_KHG"/>
</dbReference>
<evidence type="ECO:0000256" key="6">
    <source>
        <dbReference type="ARBA" id="ARBA00023239"/>
    </source>
</evidence>
<dbReference type="CDD" id="cd00452">
    <property type="entry name" value="KDPG_aldolase"/>
    <property type="match status" value="1"/>
</dbReference>
<gene>
    <name evidence="10" type="ORF">B0H24_10354</name>
    <name evidence="9" type="ORF">BY455_1334</name>
</gene>
<dbReference type="NCBIfam" id="NF004325">
    <property type="entry name" value="PRK05718.1"/>
    <property type="match status" value="1"/>
</dbReference>
<dbReference type="GO" id="GO:0008675">
    <property type="term" value="F:2-dehydro-3-deoxy-phosphogluconate aldolase activity"/>
    <property type="evidence" value="ECO:0007669"/>
    <property type="project" value="UniProtKB-EC"/>
</dbReference>
<dbReference type="InterPro" id="IPR013785">
    <property type="entry name" value="Aldolase_TIM"/>
</dbReference>
<organism evidence="10 11">
    <name type="scientific">Marinobacter persicus</name>
    <dbReference type="NCBI Taxonomy" id="930118"/>
    <lineage>
        <taxon>Bacteria</taxon>
        <taxon>Pseudomonadati</taxon>
        <taxon>Pseudomonadota</taxon>
        <taxon>Gammaproteobacteria</taxon>
        <taxon>Pseudomonadales</taxon>
        <taxon>Marinobacteraceae</taxon>
        <taxon>Marinobacter</taxon>
    </lineage>
</organism>
<dbReference type="InterPro" id="IPR031338">
    <property type="entry name" value="KDPG/KHG_AS_2"/>
</dbReference>
<dbReference type="Pfam" id="PF01081">
    <property type="entry name" value="Aldolase"/>
    <property type="match status" value="1"/>
</dbReference>
<dbReference type="RefSeq" id="WP_104417350.1">
    <property type="nucleotide sequence ID" value="NZ_PTIT01000033.1"/>
</dbReference>
<dbReference type="SUPFAM" id="SSF51569">
    <property type="entry name" value="Aldolase"/>
    <property type="match status" value="1"/>
</dbReference>
<keyword evidence="8" id="KW-0119">Carbohydrate metabolism</keyword>
<evidence type="ECO:0000256" key="7">
    <source>
        <dbReference type="ARBA" id="ARBA00023270"/>
    </source>
</evidence>
<dbReference type="EMBL" id="PTIT01000033">
    <property type="protein sequence ID" value="PPK50124.1"/>
    <property type="molecule type" value="Genomic_DNA"/>
</dbReference>
<evidence type="ECO:0000256" key="1">
    <source>
        <dbReference type="ARBA" id="ARBA00000654"/>
    </source>
</evidence>
<dbReference type="NCBIfam" id="TIGR01182">
    <property type="entry name" value="eda"/>
    <property type="match status" value="1"/>
</dbReference>
<sequence length="218" mass="23310">MSQVSTEHQEQIRKVLQASPLMPVITIQNPDHALPLCRALVEGGVRVLEITLRTEHGLEAIQSVRAALPEAIVGAGTVTSRRQYRQVESAGAQFAITPGVTEDILDFAMTANVPLLPGVATASDLMLAYSRGYRYFKFFPAEVAGGTRALKALNGPFPDVMFCPTGGIAQDTASGYLQESNVLTVGGSWLTPAESVARQDWAAITEIARTSLEALARA</sequence>
<dbReference type="PROSITE" id="PS00160">
    <property type="entry name" value="ALDOLASE_KDPG_KHG_2"/>
    <property type="match status" value="1"/>
</dbReference>
<evidence type="ECO:0000313" key="10">
    <source>
        <dbReference type="EMBL" id="PPK52246.1"/>
    </source>
</evidence>
<evidence type="ECO:0000256" key="5">
    <source>
        <dbReference type="ARBA" id="ARBA00013063"/>
    </source>
</evidence>
<dbReference type="InterPro" id="IPR031337">
    <property type="entry name" value="KDPG/KHG_AS_1"/>
</dbReference>
<dbReference type="EC" id="4.1.2.14" evidence="5"/>
<reference evidence="9 12" key="1">
    <citation type="submission" date="2018-02" db="EMBL/GenBank/DDBJ databases">
        <title>Deep subsurface shale carbon reservoir microbial communities from Ohio and West Virginia, USA.</title>
        <authorList>
            <person name="Wrighton K."/>
        </authorList>
    </citation>
    <scope>NUCLEOTIDE SEQUENCE [LARGE SCALE GENOMIC DNA]</scope>
    <source>
        <strain evidence="9 12">UTICA-S1B6</strain>
    </source>
</reference>
<comment type="catalytic activity">
    <reaction evidence="1">
        <text>2-dehydro-3-deoxy-6-phospho-D-gluconate = D-glyceraldehyde 3-phosphate + pyruvate</text>
        <dbReference type="Rhea" id="RHEA:17089"/>
        <dbReference type="ChEBI" id="CHEBI:15361"/>
        <dbReference type="ChEBI" id="CHEBI:57569"/>
        <dbReference type="ChEBI" id="CHEBI:59776"/>
        <dbReference type="EC" id="4.1.2.14"/>
    </reaction>
</comment>
<dbReference type="Proteomes" id="UP000239648">
    <property type="component" value="Unassembled WGS sequence"/>
</dbReference>
<dbReference type="Proteomes" id="UP000239446">
    <property type="component" value="Unassembled WGS sequence"/>
</dbReference>
<evidence type="ECO:0000313" key="9">
    <source>
        <dbReference type="EMBL" id="PPK50124.1"/>
    </source>
</evidence>
<name>A0A2S6G2Q9_9GAMM</name>
<keyword evidence="7" id="KW-0704">Schiff base</keyword>